<evidence type="ECO:0000313" key="3">
    <source>
        <dbReference type="Proteomes" id="UP000859505"/>
    </source>
</evidence>
<dbReference type="Proteomes" id="UP000859505">
    <property type="component" value="Unassembled WGS sequence"/>
</dbReference>
<protein>
    <submittedName>
        <fullName evidence="2">Uncharacterized protein</fullName>
    </submittedName>
</protein>
<gene>
    <name evidence="2" type="ORF">JAJ28_000715</name>
</gene>
<sequence length="311" mass="35937">MTDTLIQRIPNIKNEIHKLGVELNELSEKLSSLNIKTYKGTVLNSCLGDLPDRVQILDRSMRVIYSSFGLPNSWVQFSKVYSCFKKSYHGKDALDSDIEYTNAATRWARNSKYFLEFLMDAKLNYVSIESVTQKNIELLEEKYTTSTETSFKYKFELLMMLKESIRENSSQAKSPSSTLIRTEIFVNPERIKELKTVKIATYDLCKLIRLCEELNVTYGGEAYFSTAMLVRSILDHVPPIFQFQNFSEVSSQYGSKSLKKSLQNLQNSSRNISDSFLHQQIRDKESLPNSTQVDFRNDIDVLLSEIFRILK</sequence>
<dbReference type="AlphaFoldDB" id="A0AAD3U832"/>
<feature type="coiled-coil region" evidence="1">
    <location>
        <begin position="9"/>
        <end position="36"/>
    </location>
</feature>
<name>A0AAD3U832_AERHY</name>
<organism evidence="2 3">
    <name type="scientific">Aeromonas hydrophila</name>
    <dbReference type="NCBI Taxonomy" id="644"/>
    <lineage>
        <taxon>Bacteria</taxon>
        <taxon>Pseudomonadati</taxon>
        <taxon>Pseudomonadota</taxon>
        <taxon>Gammaproteobacteria</taxon>
        <taxon>Aeromonadales</taxon>
        <taxon>Aeromonadaceae</taxon>
        <taxon>Aeromonas</taxon>
    </lineage>
</organism>
<accession>A0AAD3U832</accession>
<evidence type="ECO:0000256" key="1">
    <source>
        <dbReference type="SAM" id="Coils"/>
    </source>
</evidence>
<reference evidence="2" key="2">
    <citation type="submission" date="2020-01" db="EMBL/GenBank/DDBJ databases">
        <authorList>
            <consortium name="NCBI Pathogen Detection Project"/>
        </authorList>
    </citation>
    <scope>NUCLEOTIDE SEQUENCE</scope>
    <source>
        <strain evidence="2">OLC2673_Aeromonas</strain>
    </source>
</reference>
<proteinExistence type="predicted"/>
<evidence type="ECO:0000313" key="2">
    <source>
        <dbReference type="EMBL" id="HAT6343032.1"/>
    </source>
</evidence>
<reference evidence="2" key="1">
    <citation type="journal article" date="2018" name="Genome Biol.">
        <title>SKESA: strategic k-mer extension for scrupulous assemblies.</title>
        <authorList>
            <person name="Souvorov A."/>
            <person name="Agarwala R."/>
            <person name="Lipman D.J."/>
        </authorList>
    </citation>
    <scope>NUCLEOTIDE SEQUENCE</scope>
    <source>
        <strain evidence="2">OLC2673_Aeromonas</strain>
    </source>
</reference>
<dbReference type="EMBL" id="DACTUL010000003">
    <property type="protein sequence ID" value="HAT6343032.1"/>
    <property type="molecule type" value="Genomic_DNA"/>
</dbReference>
<comment type="caution">
    <text evidence="2">The sequence shown here is derived from an EMBL/GenBank/DDBJ whole genome shotgun (WGS) entry which is preliminary data.</text>
</comment>
<dbReference type="RefSeq" id="WP_408789776.1">
    <property type="nucleotide sequence ID" value="NZ_JBGWTT010000004.1"/>
</dbReference>
<keyword evidence="1" id="KW-0175">Coiled coil</keyword>